<evidence type="ECO:0000256" key="5">
    <source>
        <dbReference type="SAM" id="SignalP"/>
    </source>
</evidence>
<organism evidence="7 8">
    <name type="scientific">Solicola gregarius</name>
    <dbReference type="NCBI Taxonomy" id="2908642"/>
    <lineage>
        <taxon>Bacteria</taxon>
        <taxon>Bacillati</taxon>
        <taxon>Actinomycetota</taxon>
        <taxon>Actinomycetes</taxon>
        <taxon>Propionibacteriales</taxon>
        <taxon>Nocardioidaceae</taxon>
        <taxon>Solicola</taxon>
    </lineage>
</organism>
<dbReference type="InterPro" id="IPR036505">
    <property type="entry name" value="Amidase/PGRP_sf"/>
</dbReference>
<dbReference type="PANTHER" id="PTHR30417">
    <property type="entry name" value="N-ACETYLMURAMOYL-L-ALANINE AMIDASE AMID"/>
    <property type="match status" value="1"/>
</dbReference>
<protein>
    <recommendedName>
        <fullName evidence="2">N-acetylmuramoyl-L-alanine amidase</fullName>
        <ecNumber evidence="2">3.5.1.28</ecNumber>
    </recommendedName>
</protein>
<gene>
    <name evidence="7" type="ORF">L0C25_05120</name>
</gene>
<dbReference type="PROSITE" id="PS51257">
    <property type="entry name" value="PROKAR_LIPOPROTEIN"/>
    <property type="match status" value="1"/>
</dbReference>
<proteinExistence type="predicted"/>
<dbReference type="GO" id="GO:0008745">
    <property type="term" value="F:N-acetylmuramoyl-L-alanine amidase activity"/>
    <property type="evidence" value="ECO:0007669"/>
    <property type="project" value="UniProtKB-EC"/>
</dbReference>
<evidence type="ECO:0000256" key="4">
    <source>
        <dbReference type="ARBA" id="ARBA00023316"/>
    </source>
</evidence>
<dbReference type="InterPro" id="IPR023346">
    <property type="entry name" value="Lysozyme-like_dom_sf"/>
</dbReference>
<sequence>MHRRLTLAGAAAVVGCSALIASGLANADTDDASAPDSLKGAFADAASTYDVPRDVLASLAYTESRFVQHDGPSQDNGYGLMHLESNADNHNLERASRLTDHSVDELQSDATANIDGAAAVLRKLADRSGLDGSDRSDLAQWYVPLAKYARGQTKYGAKLEADAVFDNVRNGFTHRADGERLSVAAHDVRPERGAYAGLRTAADGVQTQSDDYPAALWVPASSSNYSAGRSSAISAVVIHVTQGSYAGTISWFQNPEAQVSAHYVVRSSDGEITQMVREADTAWHARDGNSYAVGIEHEGYVDDPAWFTDVMYRSSAALTANIADDNGIPKDREHIVGHSEVPGNDHTDPGANWDWDLYMSYVTGGEEPDPEEGVPFTTWGSGVNVRADATTQSDVVGSLSGPTNVRVLCQKEGENVSSGGYSGAWWSKLKDQGGFIANIFVDHPDNKLPNVPLC</sequence>
<feature type="domain" description="N-acetylmuramoyl-L-alanine amidase" evidence="6">
    <location>
        <begin position="222"/>
        <end position="350"/>
    </location>
</feature>
<keyword evidence="8" id="KW-1185">Reference proteome</keyword>
<accession>A0AA46TL65</accession>
<dbReference type="GO" id="GO:0071555">
    <property type="term" value="P:cell wall organization"/>
    <property type="evidence" value="ECO:0007669"/>
    <property type="project" value="UniProtKB-KW"/>
</dbReference>
<comment type="catalytic activity">
    <reaction evidence="1">
        <text>Hydrolyzes the link between N-acetylmuramoyl residues and L-amino acid residues in certain cell-wall glycopeptides.</text>
        <dbReference type="EC" id="3.5.1.28"/>
    </reaction>
</comment>
<dbReference type="GO" id="GO:0009254">
    <property type="term" value="P:peptidoglycan turnover"/>
    <property type="evidence" value="ECO:0007669"/>
    <property type="project" value="TreeGrafter"/>
</dbReference>
<dbReference type="KEGG" id="sgrg:L0C25_05120"/>
<dbReference type="Pfam" id="PF01510">
    <property type="entry name" value="Amidase_2"/>
    <property type="match status" value="1"/>
</dbReference>
<dbReference type="AlphaFoldDB" id="A0AA46TL65"/>
<dbReference type="Gene3D" id="1.10.530.10">
    <property type="match status" value="1"/>
</dbReference>
<dbReference type="Proteomes" id="UP001164390">
    <property type="component" value="Chromosome"/>
</dbReference>
<dbReference type="SUPFAM" id="SSF55846">
    <property type="entry name" value="N-acetylmuramoyl-L-alanine amidase-like"/>
    <property type="match status" value="1"/>
</dbReference>
<feature type="chain" id="PRO_5041327251" description="N-acetylmuramoyl-L-alanine amidase" evidence="5">
    <location>
        <begin position="28"/>
        <end position="454"/>
    </location>
</feature>
<name>A0AA46TL65_9ACTN</name>
<keyword evidence="4" id="KW-0961">Cell wall biogenesis/degradation</keyword>
<dbReference type="InterPro" id="IPR002502">
    <property type="entry name" value="Amidase_domain"/>
</dbReference>
<dbReference type="CDD" id="cd06583">
    <property type="entry name" value="PGRP"/>
    <property type="match status" value="1"/>
</dbReference>
<evidence type="ECO:0000259" key="6">
    <source>
        <dbReference type="SMART" id="SM00644"/>
    </source>
</evidence>
<dbReference type="SMART" id="SM00644">
    <property type="entry name" value="Ami_2"/>
    <property type="match status" value="1"/>
</dbReference>
<dbReference type="InterPro" id="IPR008258">
    <property type="entry name" value="Transglycosylase_SLT_dom_1"/>
</dbReference>
<dbReference type="Gene3D" id="2.30.30.40">
    <property type="entry name" value="SH3 Domains"/>
    <property type="match status" value="1"/>
</dbReference>
<evidence type="ECO:0000256" key="3">
    <source>
        <dbReference type="ARBA" id="ARBA00022801"/>
    </source>
</evidence>
<dbReference type="Pfam" id="PF01464">
    <property type="entry name" value="SLT"/>
    <property type="match status" value="1"/>
</dbReference>
<evidence type="ECO:0000256" key="2">
    <source>
        <dbReference type="ARBA" id="ARBA00011901"/>
    </source>
</evidence>
<dbReference type="RefSeq" id="WP_271635363.1">
    <property type="nucleotide sequence ID" value="NZ_CP094970.1"/>
</dbReference>
<evidence type="ECO:0000256" key="1">
    <source>
        <dbReference type="ARBA" id="ARBA00001561"/>
    </source>
</evidence>
<dbReference type="EMBL" id="CP094970">
    <property type="protein sequence ID" value="UYM06458.1"/>
    <property type="molecule type" value="Genomic_DNA"/>
</dbReference>
<dbReference type="GO" id="GO:0009253">
    <property type="term" value="P:peptidoglycan catabolic process"/>
    <property type="evidence" value="ECO:0007669"/>
    <property type="project" value="InterPro"/>
</dbReference>
<dbReference type="SUPFAM" id="SSF53955">
    <property type="entry name" value="Lysozyme-like"/>
    <property type="match status" value="1"/>
</dbReference>
<keyword evidence="5" id="KW-0732">Signal</keyword>
<keyword evidence="3 7" id="KW-0378">Hydrolase</keyword>
<dbReference type="InterPro" id="IPR051206">
    <property type="entry name" value="NAMLAA_amidase_2"/>
</dbReference>
<evidence type="ECO:0000313" key="8">
    <source>
        <dbReference type="Proteomes" id="UP001164390"/>
    </source>
</evidence>
<feature type="signal peptide" evidence="5">
    <location>
        <begin position="1"/>
        <end position="27"/>
    </location>
</feature>
<dbReference type="Gene3D" id="3.40.80.10">
    <property type="entry name" value="Peptidoglycan recognition protein-like"/>
    <property type="match status" value="1"/>
</dbReference>
<reference evidence="7" key="1">
    <citation type="submission" date="2022-01" db="EMBL/GenBank/DDBJ databases">
        <title>Nocardioidaceae gen. sp. A5X3R13.</title>
        <authorList>
            <person name="Lopez Marin M.A."/>
            <person name="Uhlik O."/>
        </authorList>
    </citation>
    <scope>NUCLEOTIDE SEQUENCE</scope>
    <source>
        <strain evidence="7">A5X3R13</strain>
    </source>
</reference>
<dbReference type="EC" id="3.5.1.28" evidence="2"/>
<dbReference type="PANTHER" id="PTHR30417:SF1">
    <property type="entry name" value="N-ACETYLMURAMOYL-L-ALANINE AMIDASE AMID"/>
    <property type="match status" value="1"/>
</dbReference>
<evidence type="ECO:0000313" key="7">
    <source>
        <dbReference type="EMBL" id="UYM06458.1"/>
    </source>
</evidence>
<dbReference type="FunFam" id="3.40.80.10:FF:000006">
    <property type="entry name" value="N-acetylmuramoyl-L-alanine amidase"/>
    <property type="match status" value="1"/>
</dbReference>